<accession>A0A8K0X0N0</accession>
<comment type="caution">
    <text evidence="3">The sequence shown here is derived from an EMBL/GenBank/DDBJ whole genome shotgun (WGS) entry which is preliminary data.</text>
</comment>
<feature type="transmembrane region" description="Helical" evidence="2">
    <location>
        <begin position="610"/>
        <end position="635"/>
    </location>
</feature>
<protein>
    <submittedName>
        <fullName evidence="3">Uncharacterized protein</fullName>
    </submittedName>
</protein>
<proteinExistence type="predicted"/>
<evidence type="ECO:0000313" key="3">
    <source>
        <dbReference type="EMBL" id="KAH7357828.1"/>
    </source>
</evidence>
<dbReference type="OrthoDB" id="3692311at2759"/>
<keyword evidence="2" id="KW-1133">Transmembrane helix</keyword>
<reference evidence="3" key="1">
    <citation type="journal article" date="2021" name="Nat. Commun.">
        <title>Genetic determinants of endophytism in the Arabidopsis root mycobiome.</title>
        <authorList>
            <person name="Mesny F."/>
            <person name="Miyauchi S."/>
            <person name="Thiergart T."/>
            <person name="Pickel B."/>
            <person name="Atanasova L."/>
            <person name="Karlsson M."/>
            <person name="Huettel B."/>
            <person name="Barry K.W."/>
            <person name="Haridas S."/>
            <person name="Chen C."/>
            <person name="Bauer D."/>
            <person name="Andreopoulos W."/>
            <person name="Pangilinan J."/>
            <person name="LaButti K."/>
            <person name="Riley R."/>
            <person name="Lipzen A."/>
            <person name="Clum A."/>
            <person name="Drula E."/>
            <person name="Henrissat B."/>
            <person name="Kohler A."/>
            <person name="Grigoriev I.V."/>
            <person name="Martin F.M."/>
            <person name="Hacquard S."/>
        </authorList>
    </citation>
    <scope>NUCLEOTIDE SEQUENCE</scope>
    <source>
        <strain evidence="3">MPI-CAGE-AT-0016</strain>
    </source>
</reference>
<name>A0A8K0X0N0_9PEZI</name>
<keyword evidence="4" id="KW-1185">Reference proteome</keyword>
<gene>
    <name evidence="3" type="ORF">B0T11DRAFT_96793</name>
</gene>
<dbReference type="Proteomes" id="UP000813385">
    <property type="component" value="Unassembled WGS sequence"/>
</dbReference>
<feature type="transmembrane region" description="Helical" evidence="2">
    <location>
        <begin position="98"/>
        <end position="118"/>
    </location>
</feature>
<evidence type="ECO:0000256" key="1">
    <source>
        <dbReference type="SAM" id="MobiDB-lite"/>
    </source>
</evidence>
<feature type="region of interest" description="Disordered" evidence="1">
    <location>
        <begin position="1"/>
        <end position="23"/>
    </location>
</feature>
<sequence length="703" mass="76622">MEYTSLGVEHGGGGGQKSGPLTSGWEMRALPRVPDANSKHDERDTRDARYSGLNAYDLIADFVCVALPVGLLGVLIAVVRLDGTEADPRALSRWQNAISILATLFPMFFASVVGRMVYEVARWKLEKGATLGSLEQLLGSRTFGGTLITQLHLPAFNLLGLSLVLVWAFSPLGAQSVLRILESPLEGQFSAASVQYQDLTKSTELARTSFVSAGTAKAGRAKFKYLGTMFSTLLQVPTDVQVDTMDLWGNVRIPRLADDVVAAADGAASDEWRDIVWSDNVERFASLAGIPIGNIPVGNGTLEVEAAYIDLDCTSVAKNQSAPNNVNMEWDWPSFWTSSSRPLVPERGNGSWQGIGNNKSQHTSAGMDLTVADRTSWGIALDRFVDTFWINQTTQYAHWGVEDAFNTSDPNLNLLEEVLNSPALLVSETGIEAGPTKLFFQAYVDNNSLAAGYKLDAYCGVKQRYVETRVECQRSEATARKNCTAVAQRPSQKIRPPEDISFLSFPEVFMQLATRMPMATNVDVGAGDTVIRWLDSMHLTSRIDFSEPMFTEIDEASFGRRLSQVLNSYIFLSTLNADAGDNTGVAMYPNATAEVSVSTLVPVYRVARQWVALAFICCSVLLAGGVLSVVFAHLAHGPEVLGYASSVVRDSKLMDMPADVGSMSGVEISREMKDLRVRYGYSELTLTGRRLTGVGREHETAPI</sequence>
<organism evidence="3 4">
    <name type="scientific">Plectosphaerella cucumerina</name>
    <dbReference type="NCBI Taxonomy" id="40658"/>
    <lineage>
        <taxon>Eukaryota</taxon>
        <taxon>Fungi</taxon>
        <taxon>Dikarya</taxon>
        <taxon>Ascomycota</taxon>
        <taxon>Pezizomycotina</taxon>
        <taxon>Sordariomycetes</taxon>
        <taxon>Hypocreomycetidae</taxon>
        <taxon>Glomerellales</taxon>
        <taxon>Plectosphaerellaceae</taxon>
        <taxon>Plectosphaerella</taxon>
    </lineage>
</organism>
<evidence type="ECO:0000256" key="2">
    <source>
        <dbReference type="SAM" id="Phobius"/>
    </source>
</evidence>
<keyword evidence="2" id="KW-0472">Membrane</keyword>
<feature type="transmembrane region" description="Helical" evidence="2">
    <location>
        <begin position="58"/>
        <end position="78"/>
    </location>
</feature>
<dbReference type="EMBL" id="JAGPXD010000004">
    <property type="protein sequence ID" value="KAH7357828.1"/>
    <property type="molecule type" value="Genomic_DNA"/>
</dbReference>
<evidence type="ECO:0000313" key="4">
    <source>
        <dbReference type="Proteomes" id="UP000813385"/>
    </source>
</evidence>
<dbReference type="AlphaFoldDB" id="A0A8K0X0N0"/>
<keyword evidence="2" id="KW-0812">Transmembrane</keyword>
<feature type="transmembrane region" description="Helical" evidence="2">
    <location>
        <begin position="151"/>
        <end position="169"/>
    </location>
</feature>